<keyword evidence="3" id="KW-1185">Reference proteome</keyword>
<gene>
    <name evidence="2" type="ORF">AXF42_Ash004787</name>
</gene>
<reference evidence="2 3" key="1">
    <citation type="journal article" date="2017" name="Nature">
        <title>The Apostasia genome and the evolution of orchids.</title>
        <authorList>
            <person name="Zhang G.Q."/>
            <person name="Liu K.W."/>
            <person name="Li Z."/>
            <person name="Lohaus R."/>
            <person name="Hsiao Y.Y."/>
            <person name="Niu S.C."/>
            <person name="Wang J.Y."/>
            <person name="Lin Y.C."/>
            <person name="Xu Q."/>
            <person name="Chen L.J."/>
            <person name="Yoshida K."/>
            <person name="Fujiwara S."/>
            <person name="Wang Z.W."/>
            <person name="Zhang Y.Q."/>
            <person name="Mitsuda N."/>
            <person name="Wang M."/>
            <person name="Liu G.H."/>
            <person name="Pecoraro L."/>
            <person name="Huang H.X."/>
            <person name="Xiao X.J."/>
            <person name="Lin M."/>
            <person name="Wu X.Y."/>
            <person name="Wu W.L."/>
            <person name="Chen Y.Y."/>
            <person name="Chang S.B."/>
            <person name="Sakamoto S."/>
            <person name="Ohme-Takagi M."/>
            <person name="Yagi M."/>
            <person name="Zeng S.J."/>
            <person name="Shen C.Y."/>
            <person name="Yeh C.M."/>
            <person name="Luo Y.B."/>
            <person name="Tsai W.C."/>
            <person name="Van de Peer Y."/>
            <person name="Liu Z.J."/>
        </authorList>
    </citation>
    <scope>NUCLEOTIDE SEQUENCE [LARGE SCALE GENOMIC DNA]</scope>
    <source>
        <strain evidence="3">cv. Shenzhen</strain>
        <tissue evidence="2">Stem</tissue>
    </source>
</reference>
<dbReference type="AlphaFoldDB" id="A0A2I0BHP5"/>
<proteinExistence type="predicted"/>
<sequence length="108" mass="13150">MRFWTFFACWSSRRQRKRLSNWSRSAPATRVISRRSHSRTKGSRRREPLSWPESKSLRKRTISLRSRSMGFPFRRMLFLPLLLLFLLLNCKRKRLMKMRLFLEIGESS</sequence>
<dbReference type="EMBL" id="KZ451883">
    <property type="protein sequence ID" value="PKA67294.1"/>
    <property type="molecule type" value="Genomic_DNA"/>
</dbReference>
<protein>
    <submittedName>
        <fullName evidence="2">Uncharacterized protein</fullName>
    </submittedName>
</protein>
<name>A0A2I0BHP5_9ASPA</name>
<evidence type="ECO:0000313" key="2">
    <source>
        <dbReference type="EMBL" id="PKA67294.1"/>
    </source>
</evidence>
<evidence type="ECO:0000313" key="3">
    <source>
        <dbReference type="Proteomes" id="UP000236161"/>
    </source>
</evidence>
<accession>A0A2I0BHP5</accession>
<feature type="compositionally biased region" description="Basic residues" evidence="1">
    <location>
        <begin position="32"/>
        <end position="44"/>
    </location>
</feature>
<organism evidence="2 3">
    <name type="scientific">Apostasia shenzhenica</name>
    <dbReference type="NCBI Taxonomy" id="1088818"/>
    <lineage>
        <taxon>Eukaryota</taxon>
        <taxon>Viridiplantae</taxon>
        <taxon>Streptophyta</taxon>
        <taxon>Embryophyta</taxon>
        <taxon>Tracheophyta</taxon>
        <taxon>Spermatophyta</taxon>
        <taxon>Magnoliopsida</taxon>
        <taxon>Liliopsida</taxon>
        <taxon>Asparagales</taxon>
        <taxon>Orchidaceae</taxon>
        <taxon>Apostasioideae</taxon>
        <taxon>Apostasia</taxon>
    </lineage>
</organism>
<dbReference type="Proteomes" id="UP000236161">
    <property type="component" value="Unassembled WGS sequence"/>
</dbReference>
<evidence type="ECO:0000256" key="1">
    <source>
        <dbReference type="SAM" id="MobiDB-lite"/>
    </source>
</evidence>
<feature type="region of interest" description="Disordered" evidence="1">
    <location>
        <begin position="21"/>
        <end position="52"/>
    </location>
</feature>